<evidence type="ECO:0000259" key="8">
    <source>
        <dbReference type="PROSITE" id="PS50142"/>
    </source>
</evidence>
<dbReference type="GO" id="GO:0004525">
    <property type="term" value="F:ribonuclease III activity"/>
    <property type="evidence" value="ECO:0007669"/>
    <property type="project" value="InterPro"/>
</dbReference>
<keyword evidence="4" id="KW-0496">Mitochondrion</keyword>
<dbReference type="InterPro" id="IPR044444">
    <property type="entry name" value="Ribosomal_mL44_DSRM_metazoa"/>
</dbReference>
<dbReference type="GO" id="GO:1990904">
    <property type="term" value="C:ribonucleoprotein complex"/>
    <property type="evidence" value="ECO:0007669"/>
    <property type="project" value="UniProtKB-KW"/>
</dbReference>
<proteinExistence type="inferred from homology"/>
<dbReference type="EMBL" id="UFQT01000043">
    <property type="protein sequence ID" value="SSX18786.1"/>
    <property type="molecule type" value="Genomic_DNA"/>
</dbReference>
<dbReference type="GO" id="GO:0006396">
    <property type="term" value="P:RNA processing"/>
    <property type="evidence" value="ECO:0007669"/>
    <property type="project" value="InterPro"/>
</dbReference>
<feature type="domain" description="RNase III" evidence="8">
    <location>
        <begin position="71"/>
        <end position="198"/>
    </location>
</feature>
<dbReference type="GO" id="GO:0003725">
    <property type="term" value="F:double-stranded RNA binding"/>
    <property type="evidence" value="ECO:0007669"/>
    <property type="project" value="InterPro"/>
</dbReference>
<dbReference type="CDD" id="cd19874">
    <property type="entry name" value="DSRM_MRPL44"/>
    <property type="match status" value="1"/>
</dbReference>
<organism evidence="9">
    <name type="scientific">Culicoides sonorensis</name>
    <name type="common">Biting midge</name>
    <dbReference type="NCBI Taxonomy" id="179676"/>
    <lineage>
        <taxon>Eukaryota</taxon>
        <taxon>Metazoa</taxon>
        <taxon>Ecdysozoa</taxon>
        <taxon>Arthropoda</taxon>
        <taxon>Hexapoda</taxon>
        <taxon>Insecta</taxon>
        <taxon>Pterygota</taxon>
        <taxon>Neoptera</taxon>
        <taxon>Endopterygota</taxon>
        <taxon>Diptera</taxon>
        <taxon>Nematocera</taxon>
        <taxon>Chironomoidea</taxon>
        <taxon>Ceratopogonidae</taxon>
        <taxon>Ceratopogoninae</taxon>
        <taxon>Culicoides</taxon>
        <taxon>Monoculicoides</taxon>
    </lineage>
</organism>
<reference evidence="9" key="1">
    <citation type="submission" date="2018-07" db="EMBL/GenBank/DDBJ databases">
        <authorList>
            <person name="Quirk P.G."/>
            <person name="Krulwich T.A."/>
        </authorList>
    </citation>
    <scope>NUCLEOTIDE SEQUENCE</scope>
</reference>
<dbReference type="AlphaFoldDB" id="A0A336LLF6"/>
<dbReference type="Pfam" id="PF22892">
    <property type="entry name" value="DSRM_MRPL44"/>
    <property type="match status" value="1"/>
</dbReference>
<evidence type="ECO:0000256" key="6">
    <source>
        <dbReference type="ARBA" id="ARBA00024034"/>
    </source>
</evidence>
<dbReference type="PROSITE" id="PS50142">
    <property type="entry name" value="RNASE_3_2"/>
    <property type="match status" value="1"/>
</dbReference>
<evidence type="ECO:0000256" key="3">
    <source>
        <dbReference type="ARBA" id="ARBA00022980"/>
    </source>
</evidence>
<keyword evidence="5" id="KW-0687">Ribonucleoprotein</keyword>
<dbReference type="FunFam" id="1.10.1520.10:FF:000039">
    <property type="entry name" value="39S ribosomal protein L44, mitochondrial"/>
    <property type="match status" value="1"/>
</dbReference>
<comment type="similarity">
    <text evidence="6">Belongs to the ribonuclease III family. Mitochondrion-specific ribosomal protein mL44 subfamily.</text>
</comment>
<dbReference type="InterPro" id="IPR000999">
    <property type="entry name" value="RNase_III_dom"/>
</dbReference>
<dbReference type="VEuPathDB" id="VectorBase:CSON010702"/>
<evidence type="ECO:0000256" key="7">
    <source>
        <dbReference type="ARBA" id="ARBA00035187"/>
    </source>
</evidence>
<dbReference type="GO" id="GO:0005840">
    <property type="term" value="C:ribosome"/>
    <property type="evidence" value="ECO:0007669"/>
    <property type="project" value="UniProtKB-KW"/>
</dbReference>
<dbReference type="GO" id="GO:0005739">
    <property type="term" value="C:mitochondrion"/>
    <property type="evidence" value="ECO:0007669"/>
    <property type="project" value="UniProtKB-SubCell"/>
</dbReference>
<sequence>MFHFRNSFKLLSSLRSTPIASSQARTIKRWVAPTMKELRSRREKMGPEPLRPRSSFLDWNYGAEIFSFQKRLNEEFDKDLLQQSLTHRSYIIKEEQRQKELGIEQPDLGLKDNRKMIEDGNQLLSNYVNAFLLFSYPKLPSIGIKAIHDYLLSDDLLAHVSSHIGTKDLILTEEFPIEKTTLANTFKAVVSALQQSTDDGRAFLFVRDFVLTQLNQKDIQEIWEVDEPLQLLTEICQDLGMGVPEPRSIGQCGKNTILACSYVGLYCNKKLLSKGFGENVHMAVKVAALNGLNKLCKTEEWSKPLNFSVTLDEVVALKKSKRSNV</sequence>
<keyword evidence="3" id="KW-0689">Ribosomal protein</keyword>
<accession>A0A336LLF6</accession>
<evidence type="ECO:0000313" key="9">
    <source>
        <dbReference type="EMBL" id="SSX18786.1"/>
    </source>
</evidence>
<evidence type="ECO:0000256" key="2">
    <source>
        <dbReference type="ARBA" id="ARBA00022946"/>
    </source>
</evidence>
<dbReference type="Gene3D" id="1.10.1520.10">
    <property type="entry name" value="Ribonuclease III domain"/>
    <property type="match status" value="1"/>
</dbReference>
<evidence type="ECO:0000256" key="1">
    <source>
        <dbReference type="ARBA" id="ARBA00004173"/>
    </source>
</evidence>
<dbReference type="InterPro" id="IPR055189">
    <property type="entry name" value="RM44_endonuclase"/>
</dbReference>
<evidence type="ECO:0000256" key="5">
    <source>
        <dbReference type="ARBA" id="ARBA00023274"/>
    </source>
</evidence>
<name>A0A336LLF6_CULSO</name>
<comment type="subcellular location">
    <subcellularLocation>
        <location evidence="1">Mitochondrion</location>
    </subcellularLocation>
</comment>
<keyword evidence="2" id="KW-0809">Transit peptide</keyword>
<dbReference type="InterPro" id="IPR036389">
    <property type="entry name" value="RNase_III_sf"/>
</dbReference>
<dbReference type="Gene3D" id="3.30.160.20">
    <property type="match status" value="1"/>
</dbReference>
<protein>
    <recommendedName>
        <fullName evidence="7">Large ribosomal subunit protein mL44</fullName>
    </recommendedName>
</protein>
<evidence type="ECO:0000256" key="4">
    <source>
        <dbReference type="ARBA" id="ARBA00023128"/>
    </source>
</evidence>
<gene>
    <name evidence="9" type="primary">CSON010702</name>
</gene>
<dbReference type="OMA" id="ACYRVGL"/>
<dbReference type="Pfam" id="PF22935">
    <property type="entry name" value="RM44_endonuclase"/>
    <property type="match status" value="1"/>
</dbReference>
<dbReference type="SUPFAM" id="SSF69065">
    <property type="entry name" value="RNase III domain-like"/>
    <property type="match status" value="1"/>
</dbReference>